<proteinExistence type="predicted"/>
<accession>A0A1F6CNE4</accession>
<keyword evidence="1" id="KW-0812">Transmembrane</keyword>
<evidence type="ECO:0000256" key="1">
    <source>
        <dbReference type="SAM" id="Phobius"/>
    </source>
</evidence>
<gene>
    <name evidence="2" type="ORF">A2704_00995</name>
</gene>
<name>A0A1F6CNE4_9BACT</name>
<keyword evidence="1" id="KW-1133">Transmembrane helix</keyword>
<dbReference type="AlphaFoldDB" id="A0A1F6CNE4"/>
<sequence>MRTEPQDELHAKLDQNLEISKKILESAEKTRKYILMQSIGSWIRTILWLIPFALAAIFLPPLMGKINALYQSILGSEAGGIRVNLEDLKQIVNLQTK</sequence>
<feature type="transmembrane region" description="Helical" evidence="1">
    <location>
        <begin position="42"/>
        <end position="62"/>
    </location>
</feature>
<dbReference type="EMBL" id="MFKW01000044">
    <property type="protein sequence ID" value="OGG50716.1"/>
    <property type="molecule type" value="Genomic_DNA"/>
</dbReference>
<organism evidence="2 3">
    <name type="scientific">Candidatus Kaiserbacteria bacterium RIFCSPHIGHO2_01_FULL_54_36b</name>
    <dbReference type="NCBI Taxonomy" id="1798483"/>
    <lineage>
        <taxon>Bacteria</taxon>
        <taxon>Candidatus Kaiseribacteriota</taxon>
    </lineage>
</organism>
<dbReference type="Proteomes" id="UP000176445">
    <property type="component" value="Unassembled WGS sequence"/>
</dbReference>
<protein>
    <submittedName>
        <fullName evidence="2">Uncharacterized protein</fullName>
    </submittedName>
</protein>
<evidence type="ECO:0000313" key="3">
    <source>
        <dbReference type="Proteomes" id="UP000176445"/>
    </source>
</evidence>
<comment type="caution">
    <text evidence="2">The sequence shown here is derived from an EMBL/GenBank/DDBJ whole genome shotgun (WGS) entry which is preliminary data.</text>
</comment>
<keyword evidence="1" id="KW-0472">Membrane</keyword>
<evidence type="ECO:0000313" key="2">
    <source>
        <dbReference type="EMBL" id="OGG50716.1"/>
    </source>
</evidence>
<reference evidence="2 3" key="1">
    <citation type="journal article" date="2016" name="Nat. Commun.">
        <title>Thousands of microbial genomes shed light on interconnected biogeochemical processes in an aquifer system.</title>
        <authorList>
            <person name="Anantharaman K."/>
            <person name="Brown C.T."/>
            <person name="Hug L.A."/>
            <person name="Sharon I."/>
            <person name="Castelle C.J."/>
            <person name="Probst A.J."/>
            <person name="Thomas B.C."/>
            <person name="Singh A."/>
            <person name="Wilkins M.J."/>
            <person name="Karaoz U."/>
            <person name="Brodie E.L."/>
            <person name="Williams K.H."/>
            <person name="Hubbard S.S."/>
            <person name="Banfield J.F."/>
        </authorList>
    </citation>
    <scope>NUCLEOTIDE SEQUENCE [LARGE SCALE GENOMIC DNA]</scope>
</reference>